<feature type="region of interest" description="Disordered" evidence="7">
    <location>
        <begin position="676"/>
        <end position="695"/>
    </location>
</feature>
<reference evidence="9 10" key="1">
    <citation type="submission" date="2017-06" db="EMBL/GenBank/DDBJ databases">
        <title>Ant-infecting Ophiocordyceps genomes reveal a high diversity of potential behavioral manipulation genes and a possible major role for enterotoxins.</title>
        <authorList>
            <person name="De Bekker C."/>
            <person name="Evans H.C."/>
            <person name="Brachmann A."/>
            <person name="Hughes D.P."/>
        </authorList>
    </citation>
    <scope>NUCLEOTIDE SEQUENCE [LARGE SCALE GENOMIC DNA]</scope>
    <source>
        <strain evidence="9 10">Map64</strain>
    </source>
</reference>
<dbReference type="Proteomes" id="UP000226192">
    <property type="component" value="Unassembled WGS sequence"/>
</dbReference>
<dbReference type="Pfam" id="PF09733">
    <property type="entry name" value="VEFS-Box"/>
    <property type="match status" value="1"/>
</dbReference>
<sequence length="761" mass="84068">MSMTAQSPCQPSAPYLHRTWLKSVKSHDDSTPQSLVMGGALSSPLNANRQPHGLASAVGMAMGIGVGDGALEHDARPVKRRRLSSAAIDDDASRPSAWSSLRIDVLKLLHKDSKKVKSSQSALTQPRGSVFTKGCCRITIFDVSSGSPRLLHCQSQLCNLLTAKNPVGPHHLARIDLPSPFHIPRDSLLINRLDDGRFDLSDSYQLLVELEAAMGSPWPPLEPLDLGISSQAVQQASPASLRNWLLSSRFDSVFGRLRNPLQLSSTAPSDALNHQTSYVMDVDLRWASGFNSLRAHDEDPKSCITALDPDEVSRGTALMAQPRLVNGVDLATEGFTNGEASHIHDDDSVGEHTPSRSLRAREKPTVYNLKQLSDQAQGREHRRRARSASLVANDGRIQYLLPPEQPISLDCYRCITCGVYHESMSQLQLHLQTMHSNFDYVLETAGQVPQFRVSVIRDLLTTPNKTLQLSRPVKPFNLYSAAAGDQSWITSRYIVDADYLPQSPSVKARSEQPRSTSPAAKGARPAVLRRGPKLKNRKIVVPSIAQPLFHPISKARLAPGQEVPEVVPDDEWLIHKHRECIGDFSDVTAAEKEFIWEWDDYILRRNITSGAYFPRVWLSFVRDKSAWLVAEEQRMLEFGKHVSVLLARDALDEAALKRALSYINSAREELRRLPQARTAGAGSQGTPSAPKLSPRSAQIRKSTNGCAVCQLPVRGPTLLICSNTDCPRRLYHSTCVCTKAMMPVTQSPWLCDSCCQDVTHS</sequence>
<dbReference type="InterPro" id="IPR011011">
    <property type="entry name" value="Znf_FYVE_PHD"/>
</dbReference>
<dbReference type="InterPro" id="IPR019135">
    <property type="entry name" value="Polycomb_protein_VEFS-Box"/>
</dbReference>
<dbReference type="PROSITE" id="PS01359">
    <property type="entry name" value="ZF_PHD_1"/>
    <property type="match status" value="1"/>
</dbReference>
<proteinExistence type="inferred from homology"/>
<keyword evidence="2" id="KW-0479">Metal-binding</keyword>
<dbReference type="SUPFAM" id="SSF57903">
    <property type="entry name" value="FYVE/PHD zinc finger"/>
    <property type="match status" value="1"/>
</dbReference>
<organism evidence="9 10">
    <name type="scientific">Ophiocordyceps australis</name>
    <dbReference type="NCBI Taxonomy" id="1399860"/>
    <lineage>
        <taxon>Eukaryota</taxon>
        <taxon>Fungi</taxon>
        <taxon>Dikarya</taxon>
        <taxon>Ascomycota</taxon>
        <taxon>Pezizomycotina</taxon>
        <taxon>Sordariomycetes</taxon>
        <taxon>Hypocreomycetidae</taxon>
        <taxon>Hypocreales</taxon>
        <taxon>Ophiocordycipitaceae</taxon>
        <taxon>Ophiocordyceps</taxon>
    </lineage>
</organism>
<keyword evidence="10" id="KW-1185">Reference proteome</keyword>
<dbReference type="EMBL" id="NJET01000018">
    <property type="protein sequence ID" value="PHH65413.1"/>
    <property type="molecule type" value="Genomic_DNA"/>
</dbReference>
<evidence type="ECO:0000256" key="3">
    <source>
        <dbReference type="ARBA" id="ARBA00022771"/>
    </source>
</evidence>
<dbReference type="AlphaFoldDB" id="A0A2C5YCR2"/>
<feature type="region of interest" description="Disordered" evidence="7">
    <location>
        <begin position="338"/>
        <end position="359"/>
    </location>
</feature>
<evidence type="ECO:0000256" key="4">
    <source>
        <dbReference type="ARBA" id="ARBA00022833"/>
    </source>
</evidence>
<dbReference type="InterPro" id="IPR013083">
    <property type="entry name" value="Znf_RING/FYVE/PHD"/>
</dbReference>
<evidence type="ECO:0000313" key="9">
    <source>
        <dbReference type="EMBL" id="PHH65413.1"/>
    </source>
</evidence>
<dbReference type="GO" id="GO:0008270">
    <property type="term" value="F:zinc ion binding"/>
    <property type="evidence" value="ECO:0007669"/>
    <property type="project" value="UniProtKB-KW"/>
</dbReference>
<keyword evidence="5" id="KW-0805">Transcription regulation</keyword>
<evidence type="ECO:0000256" key="6">
    <source>
        <dbReference type="ARBA" id="ARBA00023163"/>
    </source>
</evidence>
<evidence type="ECO:0000256" key="2">
    <source>
        <dbReference type="ARBA" id="ARBA00022723"/>
    </source>
</evidence>
<comment type="caution">
    <text evidence="9">The sequence shown here is derived from an EMBL/GenBank/DDBJ whole genome shotgun (WGS) entry which is preliminary data.</text>
</comment>
<keyword evidence="3" id="KW-0863">Zinc-finger</keyword>
<dbReference type="CDD" id="cd15489">
    <property type="entry name" value="PHD_SF"/>
    <property type="match status" value="1"/>
</dbReference>
<dbReference type="CDD" id="cd21552">
    <property type="entry name" value="VEFS-box_ctSUZ12-like"/>
    <property type="match status" value="1"/>
</dbReference>
<evidence type="ECO:0000313" key="10">
    <source>
        <dbReference type="Proteomes" id="UP000226192"/>
    </source>
</evidence>
<accession>A0A2C5YCR2</accession>
<evidence type="ECO:0000256" key="7">
    <source>
        <dbReference type="SAM" id="MobiDB-lite"/>
    </source>
</evidence>
<feature type="domain" description="Polycomb protein VEFS-Box" evidence="8">
    <location>
        <begin position="569"/>
        <end position="642"/>
    </location>
</feature>
<comment type="similarity">
    <text evidence="1">Belongs to the VEFS (VRN2-EMF2-FIS2-SU(Z)12) family.</text>
</comment>
<gene>
    <name evidence="9" type="ORF">CDD81_2517</name>
</gene>
<dbReference type="OrthoDB" id="166746at2759"/>
<dbReference type="InterPro" id="IPR019786">
    <property type="entry name" value="Zinc_finger_PHD-type_CS"/>
</dbReference>
<name>A0A2C5YCR2_9HYPO</name>
<evidence type="ECO:0000256" key="5">
    <source>
        <dbReference type="ARBA" id="ARBA00023015"/>
    </source>
</evidence>
<feature type="compositionally biased region" description="Basic and acidic residues" evidence="7">
    <location>
        <begin position="341"/>
        <end position="359"/>
    </location>
</feature>
<keyword evidence="4" id="KW-0862">Zinc</keyword>
<protein>
    <recommendedName>
        <fullName evidence="8">Polycomb protein VEFS-Box domain-containing protein</fullName>
    </recommendedName>
</protein>
<feature type="region of interest" description="Disordered" evidence="7">
    <location>
        <begin position="504"/>
        <end position="526"/>
    </location>
</feature>
<evidence type="ECO:0000256" key="1">
    <source>
        <dbReference type="ARBA" id="ARBA00007416"/>
    </source>
</evidence>
<keyword evidence="6" id="KW-0804">Transcription</keyword>
<dbReference type="Gene3D" id="3.30.40.10">
    <property type="entry name" value="Zinc/RING finger domain, C3HC4 (zinc finger)"/>
    <property type="match status" value="1"/>
</dbReference>
<evidence type="ECO:0000259" key="8">
    <source>
        <dbReference type="Pfam" id="PF09733"/>
    </source>
</evidence>
<dbReference type="STRING" id="1399860.A0A2C5YCR2"/>